<name>A0A5J4ZH36_9ASTE</name>
<dbReference type="Proteomes" id="UP000325577">
    <property type="component" value="Linkage Group LG8"/>
</dbReference>
<organism evidence="1 2">
    <name type="scientific">Nyssa sinensis</name>
    <dbReference type="NCBI Taxonomy" id="561372"/>
    <lineage>
        <taxon>Eukaryota</taxon>
        <taxon>Viridiplantae</taxon>
        <taxon>Streptophyta</taxon>
        <taxon>Embryophyta</taxon>
        <taxon>Tracheophyta</taxon>
        <taxon>Spermatophyta</taxon>
        <taxon>Magnoliopsida</taxon>
        <taxon>eudicotyledons</taxon>
        <taxon>Gunneridae</taxon>
        <taxon>Pentapetalae</taxon>
        <taxon>asterids</taxon>
        <taxon>Cornales</taxon>
        <taxon>Nyssaceae</taxon>
        <taxon>Nyssa</taxon>
    </lineage>
</organism>
<gene>
    <name evidence="1" type="ORF">F0562_016843</name>
</gene>
<evidence type="ECO:0000313" key="2">
    <source>
        <dbReference type="Proteomes" id="UP000325577"/>
    </source>
</evidence>
<dbReference type="EMBL" id="CM018051">
    <property type="protein sequence ID" value="KAA8516651.1"/>
    <property type="molecule type" value="Genomic_DNA"/>
</dbReference>
<evidence type="ECO:0000313" key="1">
    <source>
        <dbReference type="EMBL" id="KAA8516651.1"/>
    </source>
</evidence>
<reference evidence="1 2" key="1">
    <citation type="submission" date="2019-09" db="EMBL/GenBank/DDBJ databases">
        <title>A chromosome-level genome assembly of the Chinese tupelo Nyssa sinensis.</title>
        <authorList>
            <person name="Yang X."/>
            <person name="Kang M."/>
            <person name="Yang Y."/>
            <person name="Xiong H."/>
            <person name="Wang M."/>
            <person name="Zhang Z."/>
            <person name="Wang Z."/>
            <person name="Wu H."/>
            <person name="Ma T."/>
            <person name="Liu J."/>
            <person name="Xi Z."/>
        </authorList>
    </citation>
    <scope>NUCLEOTIDE SEQUENCE [LARGE SCALE GENOMIC DNA]</scope>
    <source>
        <strain evidence="1">J267</strain>
        <tissue evidence="1">Leaf</tissue>
    </source>
</reference>
<proteinExistence type="predicted"/>
<dbReference type="AlphaFoldDB" id="A0A5J4ZH36"/>
<protein>
    <submittedName>
        <fullName evidence="1">Uncharacterized protein</fullName>
    </submittedName>
</protein>
<accession>A0A5J4ZH36</accession>
<keyword evidence="2" id="KW-1185">Reference proteome</keyword>
<sequence>MFFRCSPFVLGSQSRTKEYINWAFDKRLNEAWFRTFWAKHWPAEMWCRTEPPACSHMKIRKRRLLYN</sequence>